<feature type="non-terminal residue" evidence="1">
    <location>
        <position position="441"/>
    </location>
</feature>
<gene>
    <name evidence="1" type="ORF">LPJ66_011546</name>
</gene>
<dbReference type="EMBL" id="JANBPG010003584">
    <property type="protein sequence ID" value="KAJ1880186.1"/>
    <property type="molecule type" value="Genomic_DNA"/>
</dbReference>
<feature type="non-terminal residue" evidence="1">
    <location>
        <position position="1"/>
    </location>
</feature>
<keyword evidence="2" id="KW-1185">Reference proteome</keyword>
<organism evidence="1 2">
    <name type="scientific">Kickxella alabastrina</name>
    <dbReference type="NCBI Taxonomy" id="61397"/>
    <lineage>
        <taxon>Eukaryota</taxon>
        <taxon>Fungi</taxon>
        <taxon>Fungi incertae sedis</taxon>
        <taxon>Zoopagomycota</taxon>
        <taxon>Kickxellomycotina</taxon>
        <taxon>Kickxellomycetes</taxon>
        <taxon>Kickxellales</taxon>
        <taxon>Kickxellaceae</taxon>
        <taxon>Kickxella</taxon>
    </lineage>
</organism>
<name>A0ACC1HY48_9FUNG</name>
<evidence type="ECO:0000313" key="2">
    <source>
        <dbReference type="Proteomes" id="UP001150581"/>
    </source>
</evidence>
<sequence length="441" mass="46718">SVNRRKTAQRSRPPLQPKTAKGAISEPAPPGIADIADSPAEPSTVDSASPLVLIKPRQRATVGAATKQSRLSLKAQRNSQVFADAVLILPAEPSSAGMADSASLPSMIESAAAMTPAFGSMETPSLLSQHMHGFVTPPALSSSATAPASIGGSGGLSGTMGALYMPSSESTMTSAADAPSESPLRTVASLRHQQQHQQQPGVSSGAKRTSSVLFSPSEEQRQRLRSMGLKLYGCAATPKSCMAAFTDSLSLNSHLKLAHPTVASLIPSLNSPGNPPTSAAASTRDALTKAGLKPFRCGMDKCNHAYKNVNGLEYHIFHSRKSKGHLMMDDDSISGKQTSDKQQNQQRELDASIGSQDVAMYGDRMDLLESTVALQCSEVECLASFDSEQELRQHMAVQHPRPIRRATKPSNRAYRGGQPAVRRMDASSMSPQTPASLGFWS</sequence>
<accession>A0ACC1HY48</accession>
<protein>
    <submittedName>
        <fullName evidence="1">Uncharacterized protein</fullName>
    </submittedName>
</protein>
<reference evidence="1" key="1">
    <citation type="submission" date="2022-07" db="EMBL/GenBank/DDBJ databases">
        <title>Phylogenomic reconstructions and comparative analyses of Kickxellomycotina fungi.</title>
        <authorList>
            <person name="Reynolds N.K."/>
            <person name="Stajich J.E."/>
            <person name="Barry K."/>
            <person name="Grigoriev I.V."/>
            <person name="Crous P."/>
            <person name="Smith M.E."/>
        </authorList>
    </citation>
    <scope>NUCLEOTIDE SEQUENCE</scope>
    <source>
        <strain evidence="1">Benny 63K</strain>
    </source>
</reference>
<evidence type="ECO:0000313" key="1">
    <source>
        <dbReference type="EMBL" id="KAJ1880186.1"/>
    </source>
</evidence>
<dbReference type="Proteomes" id="UP001150581">
    <property type="component" value="Unassembled WGS sequence"/>
</dbReference>
<comment type="caution">
    <text evidence="1">The sequence shown here is derived from an EMBL/GenBank/DDBJ whole genome shotgun (WGS) entry which is preliminary data.</text>
</comment>
<proteinExistence type="predicted"/>